<sequence>MIPREILKKIRQIEIRTNRLVTETLAGQYHSVFRGQGMNFEEVREYQPGDEVRAIDWNVTARMNHPFVKRFVEERELTVLLVVDVSGSGWFGSVEPSKRELAAEVASVLAFSALRNNDKVGLVLFSEGVEAFVPPRKGRRHVLRVIREILFYEPRRRGTDLPAALEFVLRVMRRRAIVVLISDFLATEPSGAGPAAVLQPRTMGPMFQLAPLGPDTVSLLRQVNRRHDLVAVQVLDRYEAELPALGRLMLEDVETGELLEIDTGDARRREQFSEQQARRQAELARTFRMAGVDAILLRTDRPYEGELARFFEMREHRRRHGG</sequence>
<comment type="caution">
    <text evidence="2">The sequence shown here is derived from an EMBL/GenBank/DDBJ whole genome shotgun (WGS) entry which is preliminary data.</text>
</comment>
<dbReference type="SUPFAM" id="SSF53300">
    <property type="entry name" value="vWA-like"/>
    <property type="match status" value="1"/>
</dbReference>
<dbReference type="EMBL" id="JAAKYA010000076">
    <property type="protein sequence ID" value="NGO39901.1"/>
    <property type="molecule type" value="Genomic_DNA"/>
</dbReference>
<dbReference type="CDD" id="cd00198">
    <property type="entry name" value="vWFA"/>
    <property type="match status" value="1"/>
</dbReference>
<dbReference type="Proteomes" id="UP000477311">
    <property type="component" value="Unassembled WGS sequence"/>
</dbReference>
<dbReference type="PANTHER" id="PTHR33608:SF6">
    <property type="entry name" value="BLL2464 PROTEIN"/>
    <property type="match status" value="1"/>
</dbReference>
<gene>
    <name evidence="2" type="ORF">G4L39_10925</name>
</gene>
<dbReference type="InterPro" id="IPR036465">
    <property type="entry name" value="vWFA_dom_sf"/>
</dbReference>
<organism evidence="2 3">
    <name type="scientific">Limisphaera ngatamarikiensis</name>
    <dbReference type="NCBI Taxonomy" id="1324935"/>
    <lineage>
        <taxon>Bacteria</taxon>
        <taxon>Pseudomonadati</taxon>
        <taxon>Verrucomicrobiota</taxon>
        <taxon>Verrucomicrobiia</taxon>
        <taxon>Limisphaerales</taxon>
        <taxon>Limisphaeraceae</taxon>
        <taxon>Limisphaera</taxon>
    </lineage>
</organism>
<keyword evidence="3" id="KW-1185">Reference proteome</keyword>
<dbReference type="AlphaFoldDB" id="A0A6M1RWR9"/>
<feature type="domain" description="VWFA" evidence="1">
    <location>
        <begin position="76"/>
        <end position="263"/>
    </location>
</feature>
<reference evidence="2 3" key="1">
    <citation type="submission" date="2020-02" db="EMBL/GenBank/DDBJ databases">
        <title>Draft genome sequence of Limisphaera ngatamarikiensis NGM72.4T, a thermophilic Verrucomicrobia grouped in subdivision 3.</title>
        <authorList>
            <person name="Carere C.R."/>
            <person name="Steen J."/>
            <person name="Hugenholtz P."/>
            <person name="Stott M.B."/>
        </authorList>
    </citation>
    <scope>NUCLEOTIDE SEQUENCE [LARGE SCALE GENOMIC DNA]</scope>
    <source>
        <strain evidence="2 3">NGM72.4</strain>
    </source>
</reference>
<dbReference type="Gene3D" id="3.40.50.410">
    <property type="entry name" value="von Willebrand factor, type A domain"/>
    <property type="match status" value="1"/>
</dbReference>
<dbReference type="Pfam" id="PF01882">
    <property type="entry name" value="DUF58"/>
    <property type="match status" value="1"/>
</dbReference>
<evidence type="ECO:0000313" key="2">
    <source>
        <dbReference type="EMBL" id="NGO39901.1"/>
    </source>
</evidence>
<proteinExistence type="predicted"/>
<evidence type="ECO:0000313" key="3">
    <source>
        <dbReference type="Proteomes" id="UP000477311"/>
    </source>
</evidence>
<evidence type="ECO:0000259" key="1">
    <source>
        <dbReference type="SMART" id="SM00327"/>
    </source>
</evidence>
<dbReference type="InterPro" id="IPR002881">
    <property type="entry name" value="DUF58"/>
</dbReference>
<dbReference type="InterPro" id="IPR002035">
    <property type="entry name" value="VWF_A"/>
</dbReference>
<protein>
    <submittedName>
        <fullName evidence="2">DUF58 domain-containing protein</fullName>
    </submittedName>
</protein>
<dbReference type="SMART" id="SM00327">
    <property type="entry name" value="VWA"/>
    <property type="match status" value="1"/>
</dbReference>
<dbReference type="RefSeq" id="WP_165108195.1">
    <property type="nucleotide sequence ID" value="NZ_JAAKYA010000076.1"/>
</dbReference>
<dbReference type="PANTHER" id="PTHR33608">
    <property type="entry name" value="BLL2464 PROTEIN"/>
    <property type="match status" value="1"/>
</dbReference>
<name>A0A6M1RWR9_9BACT</name>
<accession>A0A6M1RWR9</accession>